<dbReference type="EMBL" id="CM055739">
    <property type="protein sequence ID" value="KAJ8003789.1"/>
    <property type="molecule type" value="Genomic_DNA"/>
</dbReference>
<name>A0ACC2GJG0_DALPE</name>
<dbReference type="Proteomes" id="UP001157502">
    <property type="component" value="Chromosome 12"/>
</dbReference>
<accession>A0ACC2GJG0</accession>
<comment type="caution">
    <text evidence="1">The sequence shown here is derived from an EMBL/GenBank/DDBJ whole genome shotgun (WGS) entry which is preliminary data.</text>
</comment>
<proteinExistence type="predicted"/>
<gene>
    <name evidence="1" type="ORF">DPEC_G00152040</name>
</gene>
<protein>
    <submittedName>
        <fullName evidence="1">Uncharacterized protein</fullName>
    </submittedName>
</protein>
<evidence type="ECO:0000313" key="2">
    <source>
        <dbReference type="Proteomes" id="UP001157502"/>
    </source>
</evidence>
<keyword evidence="2" id="KW-1185">Reference proteome</keyword>
<reference evidence="1" key="1">
    <citation type="submission" date="2021-05" db="EMBL/GenBank/DDBJ databases">
        <authorList>
            <person name="Pan Q."/>
            <person name="Jouanno E."/>
            <person name="Zahm M."/>
            <person name="Klopp C."/>
            <person name="Cabau C."/>
            <person name="Louis A."/>
            <person name="Berthelot C."/>
            <person name="Parey E."/>
            <person name="Roest Crollius H."/>
            <person name="Montfort J."/>
            <person name="Robinson-Rechavi M."/>
            <person name="Bouchez O."/>
            <person name="Lampietro C."/>
            <person name="Lopez Roques C."/>
            <person name="Donnadieu C."/>
            <person name="Postlethwait J."/>
            <person name="Bobe J."/>
            <person name="Dillon D."/>
            <person name="Chandos A."/>
            <person name="von Hippel F."/>
            <person name="Guiguen Y."/>
        </authorList>
    </citation>
    <scope>NUCLEOTIDE SEQUENCE</scope>
    <source>
        <strain evidence="1">YG-Jan2019</strain>
    </source>
</reference>
<organism evidence="1 2">
    <name type="scientific">Dallia pectoralis</name>
    <name type="common">Alaska blackfish</name>
    <dbReference type="NCBI Taxonomy" id="75939"/>
    <lineage>
        <taxon>Eukaryota</taxon>
        <taxon>Metazoa</taxon>
        <taxon>Chordata</taxon>
        <taxon>Craniata</taxon>
        <taxon>Vertebrata</taxon>
        <taxon>Euteleostomi</taxon>
        <taxon>Actinopterygii</taxon>
        <taxon>Neopterygii</taxon>
        <taxon>Teleostei</taxon>
        <taxon>Protacanthopterygii</taxon>
        <taxon>Esociformes</taxon>
        <taxon>Umbridae</taxon>
        <taxon>Dallia</taxon>
    </lineage>
</organism>
<evidence type="ECO:0000313" key="1">
    <source>
        <dbReference type="EMBL" id="KAJ8003789.1"/>
    </source>
</evidence>
<sequence length="268" mass="31508">MTTPANMNKETPEIPDISLTQALEDVSQQGYAQNMEVQQKQQLLRSLQAILSEKDNRVKETEMKLKSTLRQILILQGEMERIQQHMQDISSHSITVHNENSQLRHLIDIEEDNYHCVLAGYNTYRNKMEGHRKAILQAERQTTAHLELAEKRVLVRELTEKREELRADLDNPKGSAVKQEQKEIDDMKEQISVLTNMVMEKRAHIQKEFESQTVIKKDIEIQNKRYEAIVKRLHCQLKKAESSHRQLSDDVYHMEREIQDLKRCLQET</sequence>